<proteinExistence type="predicted"/>
<dbReference type="InterPro" id="IPR038144">
    <property type="entry name" value="IPI"/>
</dbReference>
<gene>
    <name evidence="2" type="ORF">BKP35_13865</name>
</gene>
<dbReference type="AlphaFoldDB" id="A0A1S2LD52"/>
<dbReference type="Pfam" id="PF12690">
    <property type="entry name" value="BsuPI"/>
    <property type="match status" value="1"/>
</dbReference>
<protein>
    <recommendedName>
        <fullName evidence="1">Intracellular proteinase inhibitor BsuPI domain-containing protein</fullName>
    </recommendedName>
</protein>
<dbReference type="Gene3D" id="2.60.40.2360">
    <property type="entry name" value="Intracellular proteinase inhibitor BsuPI"/>
    <property type="match status" value="1"/>
</dbReference>
<organism evidence="2 3">
    <name type="scientific">Anaerobacillus arseniciselenatis</name>
    <dbReference type="NCBI Taxonomy" id="85682"/>
    <lineage>
        <taxon>Bacteria</taxon>
        <taxon>Bacillati</taxon>
        <taxon>Bacillota</taxon>
        <taxon>Bacilli</taxon>
        <taxon>Bacillales</taxon>
        <taxon>Bacillaceae</taxon>
        <taxon>Anaerobacillus</taxon>
    </lineage>
</organism>
<dbReference type="RefSeq" id="WP_071313954.1">
    <property type="nucleotide sequence ID" value="NZ_MLQQ01000040.1"/>
</dbReference>
<accession>A0A1S2LD52</accession>
<name>A0A1S2LD52_9BACI</name>
<evidence type="ECO:0000313" key="2">
    <source>
        <dbReference type="EMBL" id="OIJ10190.1"/>
    </source>
</evidence>
<evidence type="ECO:0000313" key="3">
    <source>
        <dbReference type="Proteomes" id="UP000180098"/>
    </source>
</evidence>
<comment type="caution">
    <text evidence="2">The sequence shown here is derived from an EMBL/GenBank/DDBJ whole genome shotgun (WGS) entry which is preliminary data.</text>
</comment>
<evidence type="ECO:0000259" key="1">
    <source>
        <dbReference type="Pfam" id="PF12690"/>
    </source>
</evidence>
<reference evidence="2 3" key="1">
    <citation type="submission" date="2016-10" db="EMBL/GenBank/DDBJ databases">
        <title>Draft genome sequences of four alkaliphilic bacteria belonging to the Anaerobacillus genus.</title>
        <authorList>
            <person name="Bassil N.M."/>
            <person name="Lloyd J.R."/>
        </authorList>
    </citation>
    <scope>NUCLEOTIDE SEQUENCE [LARGE SCALE GENOMIC DNA]</scope>
    <source>
        <strain evidence="2 3">DSM 15340</strain>
    </source>
</reference>
<feature type="domain" description="Intracellular proteinase inhibitor BsuPI" evidence="1">
    <location>
        <begin position="2"/>
        <end position="88"/>
    </location>
</feature>
<keyword evidence="3" id="KW-1185">Reference proteome</keyword>
<dbReference type="Proteomes" id="UP000180098">
    <property type="component" value="Unassembled WGS sequence"/>
</dbReference>
<dbReference type="EMBL" id="MLQQ01000040">
    <property type="protein sequence ID" value="OIJ10190.1"/>
    <property type="molecule type" value="Genomic_DNA"/>
</dbReference>
<dbReference type="InterPro" id="IPR020481">
    <property type="entry name" value="Intracell_prot_inh_BsuPI"/>
</dbReference>
<sequence>MKFEISLTNQTEETVELQFPSGQQFEIIVRDRKGTIVYQYSEGKVFTQAIVIKEIKPRETVTWTDEWDMKVNGELVKQGEYFVTAQLQIMSLNGESVDPQQFMIEKKVVI</sequence>